<evidence type="ECO:0000313" key="2">
    <source>
        <dbReference type="EMBL" id="OWZ12911.1"/>
    </source>
</evidence>
<evidence type="ECO:0000256" key="1">
    <source>
        <dbReference type="SAM" id="MobiDB-lite"/>
    </source>
</evidence>
<organism evidence="2 3">
    <name type="scientific">Phytophthora megakarya</name>
    <dbReference type="NCBI Taxonomy" id="4795"/>
    <lineage>
        <taxon>Eukaryota</taxon>
        <taxon>Sar</taxon>
        <taxon>Stramenopiles</taxon>
        <taxon>Oomycota</taxon>
        <taxon>Peronosporomycetes</taxon>
        <taxon>Peronosporales</taxon>
        <taxon>Peronosporaceae</taxon>
        <taxon>Phytophthora</taxon>
    </lineage>
</organism>
<feature type="region of interest" description="Disordered" evidence="1">
    <location>
        <begin position="57"/>
        <end position="122"/>
    </location>
</feature>
<comment type="caution">
    <text evidence="2">The sequence shown here is derived from an EMBL/GenBank/DDBJ whole genome shotgun (WGS) entry which is preliminary data.</text>
</comment>
<keyword evidence="3" id="KW-1185">Reference proteome</keyword>
<proteinExistence type="predicted"/>
<evidence type="ECO:0000313" key="3">
    <source>
        <dbReference type="Proteomes" id="UP000198211"/>
    </source>
</evidence>
<dbReference type="EMBL" id="NBNE01001720">
    <property type="protein sequence ID" value="OWZ12911.1"/>
    <property type="molecule type" value="Genomic_DNA"/>
</dbReference>
<accession>A0A225W588</accession>
<reference evidence="3" key="1">
    <citation type="submission" date="2017-03" db="EMBL/GenBank/DDBJ databases">
        <title>Phytopthora megakarya and P. palmivora, two closely related causual agents of cacao black pod achieved similar genome size and gene model numbers by different mechanisms.</title>
        <authorList>
            <person name="Ali S."/>
            <person name="Shao J."/>
            <person name="Larry D.J."/>
            <person name="Kronmiller B."/>
            <person name="Shen D."/>
            <person name="Strem M.D."/>
            <person name="Melnick R.L."/>
            <person name="Guiltinan M.J."/>
            <person name="Tyler B.M."/>
            <person name="Meinhardt L.W."/>
            <person name="Bailey B.A."/>
        </authorList>
    </citation>
    <scope>NUCLEOTIDE SEQUENCE [LARGE SCALE GENOMIC DNA]</scope>
    <source>
        <strain evidence="3">zdho120</strain>
    </source>
</reference>
<name>A0A225W588_9STRA</name>
<sequence length="122" mass="13507">MIYEPASDSTTVKYTGSGDFVQILDGTTKHIHAPDGDTLLQCKTVADFAHQECAETKTKKKRVRFEDDVPDGTTSAEATEASTDDLTMQVRWPSADVQHEPTADDIDPVAVQEERRRRIAQA</sequence>
<gene>
    <name evidence="2" type="ORF">PHMEG_00013852</name>
</gene>
<dbReference type="Proteomes" id="UP000198211">
    <property type="component" value="Unassembled WGS sequence"/>
</dbReference>
<dbReference type="AlphaFoldDB" id="A0A225W588"/>
<protein>
    <submittedName>
        <fullName evidence="2">Uncharacterized protein</fullName>
    </submittedName>
</protein>